<keyword evidence="5" id="KW-0964">Secreted</keyword>
<dbReference type="PROSITE" id="PS00502">
    <property type="entry name" value="POLYGALACTURONASE"/>
    <property type="match status" value="1"/>
</dbReference>
<dbReference type="EC" id="3.2.1.15" evidence="3"/>
<gene>
    <name evidence="14" type="ORF">G2W53_024476</name>
</gene>
<accession>A0A834WGZ7</accession>
<dbReference type="FunFam" id="2.160.20.10:FF:000028">
    <property type="entry name" value="Polygalacturonase QRT2"/>
    <property type="match status" value="1"/>
</dbReference>
<keyword evidence="9" id="KW-0961">Cell wall biogenesis/degradation</keyword>
<feature type="chain" id="PRO_5032652766" description="endo-polygalacturonase" evidence="13">
    <location>
        <begin position="24"/>
        <end position="447"/>
    </location>
</feature>
<evidence type="ECO:0000256" key="1">
    <source>
        <dbReference type="ARBA" id="ARBA00004191"/>
    </source>
</evidence>
<dbReference type="GO" id="GO:0009830">
    <property type="term" value="P:cell wall modification involved in abscission"/>
    <property type="evidence" value="ECO:0007669"/>
    <property type="project" value="UniProtKB-ARBA"/>
</dbReference>
<reference evidence="14" key="1">
    <citation type="submission" date="2020-09" db="EMBL/GenBank/DDBJ databases">
        <title>Genome-Enabled Discovery of Anthraquinone Biosynthesis in Senna tora.</title>
        <authorList>
            <person name="Kang S.-H."/>
            <person name="Pandey R.P."/>
            <person name="Lee C.-M."/>
            <person name="Sim J.-S."/>
            <person name="Jeong J.-T."/>
            <person name="Choi B.-S."/>
            <person name="Jung M."/>
            <person name="Ginzburg D."/>
            <person name="Zhao K."/>
            <person name="Won S.Y."/>
            <person name="Oh T.-J."/>
            <person name="Yu Y."/>
            <person name="Kim N.-H."/>
            <person name="Lee O.R."/>
            <person name="Lee T.-H."/>
            <person name="Bashyal P."/>
            <person name="Kim T.-S."/>
            <person name="Lee W.-H."/>
            <person name="Kawkins C."/>
            <person name="Kim C.-K."/>
            <person name="Kim J.S."/>
            <person name="Ahn B.O."/>
            <person name="Rhee S.Y."/>
            <person name="Sohng J.K."/>
        </authorList>
    </citation>
    <scope>NUCLEOTIDE SEQUENCE</scope>
    <source>
        <tissue evidence="14">Leaf</tissue>
    </source>
</reference>
<dbReference type="PANTHER" id="PTHR31375">
    <property type="match status" value="1"/>
</dbReference>
<keyword evidence="8 12" id="KW-0326">Glycosidase</keyword>
<evidence type="ECO:0000256" key="12">
    <source>
        <dbReference type="RuleBase" id="RU361169"/>
    </source>
</evidence>
<proteinExistence type="inferred from homology"/>
<dbReference type="InterPro" id="IPR006626">
    <property type="entry name" value="PbH1"/>
</dbReference>
<keyword evidence="7 12" id="KW-0378">Hydrolase</keyword>
<evidence type="ECO:0000256" key="9">
    <source>
        <dbReference type="ARBA" id="ARBA00023316"/>
    </source>
</evidence>
<comment type="subcellular location">
    <subcellularLocation>
        <location evidence="1">Secreted</location>
        <location evidence="1">Cell wall</location>
    </subcellularLocation>
</comment>
<evidence type="ECO:0000313" key="15">
    <source>
        <dbReference type="Proteomes" id="UP000634136"/>
    </source>
</evidence>
<evidence type="ECO:0000256" key="2">
    <source>
        <dbReference type="ARBA" id="ARBA00008834"/>
    </source>
</evidence>
<dbReference type="Proteomes" id="UP000634136">
    <property type="component" value="Unassembled WGS sequence"/>
</dbReference>
<dbReference type="GO" id="GO:0009901">
    <property type="term" value="P:anther dehiscence"/>
    <property type="evidence" value="ECO:0007669"/>
    <property type="project" value="UniProtKB-ARBA"/>
</dbReference>
<sequence>MAFQSHNLLLSFIIISFVACSLQEDPLDDMYVGNSPSNVDDGGTSKSLIIKQRPTNNILRLNRFVMLDATSSSSSATKLNVNDYGAKGDGKTDDTQAFKKAWKEACSSGGAVILAVPQNNYLLKPITFSGPCKSQITMQIGGSIEASEDRSEYSEDTQHWVMFESVEKLTVEGGGTINGNGNTWWKNSCKKNPKLVCIDPNQAVTFYKCKNLIVENLTIKNGQQINVNIEESMDVKVSGVTVKAPGDSPNTDGIHITNTKNIKILKTLIATGDDCISIESGTQNLQVSDLTCGPGHGISIGSLGDTGSKESVSGITVNGAKLSGTTKTWQMLCMQGGSGSASNIKFQNIEMDNVANPIIIDQNYCDQKNPCKQKDSGIEIKNVLYENIKGTSASEVGVSLNCSESVPCEGIVLQNVKLQREGDGEASKASCQSVKLSYQGHVSPRCP</sequence>
<organism evidence="14 15">
    <name type="scientific">Senna tora</name>
    <dbReference type="NCBI Taxonomy" id="362788"/>
    <lineage>
        <taxon>Eukaryota</taxon>
        <taxon>Viridiplantae</taxon>
        <taxon>Streptophyta</taxon>
        <taxon>Embryophyta</taxon>
        <taxon>Tracheophyta</taxon>
        <taxon>Spermatophyta</taxon>
        <taxon>Magnoliopsida</taxon>
        <taxon>eudicotyledons</taxon>
        <taxon>Gunneridae</taxon>
        <taxon>Pentapetalae</taxon>
        <taxon>rosids</taxon>
        <taxon>fabids</taxon>
        <taxon>Fabales</taxon>
        <taxon>Fabaceae</taxon>
        <taxon>Caesalpinioideae</taxon>
        <taxon>Cassia clade</taxon>
        <taxon>Senna</taxon>
    </lineage>
</organism>
<dbReference type="InterPro" id="IPR012334">
    <property type="entry name" value="Pectin_lyas_fold"/>
</dbReference>
<dbReference type="GO" id="GO:0010047">
    <property type="term" value="P:fruit dehiscence"/>
    <property type="evidence" value="ECO:0007669"/>
    <property type="project" value="UniProtKB-ARBA"/>
</dbReference>
<evidence type="ECO:0000256" key="10">
    <source>
        <dbReference type="ARBA" id="ARBA00034074"/>
    </source>
</evidence>
<evidence type="ECO:0000256" key="8">
    <source>
        <dbReference type="ARBA" id="ARBA00023295"/>
    </source>
</evidence>
<comment type="catalytic activity">
    <reaction evidence="10">
        <text>(1,4-alpha-D-galacturonosyl)n+m + H2O = (1,4-alpha-D-galacturonosyl)n + (1,4-alpha-D-galacturonosyl)m.</text>
        <dbReference type="EC" id="3.2.1.15"/>
    </reaction>
</comment>
<dbReference type="Gene3D" id="2.160.20.10">
    <property type="entry name" value="Single-stranded right-handed beta-helix, Pectin lyase-like"/>
    <property type="match status" value="1"/>
</dbReference>
<dbReference type="InterPro" id="IPR011050">
    <property type="entry name" value="Pectin_lyase_fold/virulence"/>
</dbReference>
<dbReference type="InterPro" id="IPR000743">
    <property type="entry name" value="Glyco_hydro_28"/>
</dbReference>
<evidence type="ECO:0000256" key="3">
    <source>
        <dbReference type="ARBA" id="ARBA00012736"/>
    </source>
</evidence>
<dbReference type="EMBL" id="JAAIUW010000008">
    <property type="protein sequence ID" value="KAF7819021.1"/>
    <property type="molecule type" value="Genomic_DNA"/>
</dbReference>
<keyword evidence="15" id="KW-1185">Reference proteome</keyword>
<comment type="similarity">
    <text evidence="2 12">Belongs to the glycosyl hydrolase 28 family.</text>
</comment>
<keyword evidence="6 13" id="KW-0732">Signal</keyword>
<evidence type="ECO:0000256" key="13">
    <source>
        <dbReference type="SAM" id="SignalP"/>
    </source>
</evidence>
<dbReference type="AlphaFoldDB" id="A0A834WGZ7"/>
<evidence type="ECO:0000256" key="4">
    <source>
        <dbReference type="ARBA" id="ARBA00022512"/>
    </source>
</evidence>
<dbReference type="SUPFAM" id="SSF51126">
    <property type="entry name" value="Pectin lyase-like"/>
    <property type="match status" value="1"/>
</dbReference>
<evidence type="ECO:0000256" key="11">
    <source>
        <dbReference type="PROSITE-ProRule" id="PRU10052"/>
    </source>
</evidence>
<comment type="caution">
    <text evidence="14">The sequence shown here is derived from an EMBL/GenBank/DDBJ whole genome shotgun (WGS) entry which is preliminary data.</text>
</comment>
<protein>
    <recommendedName>
        <fullName evidence="3">endo-polygalacturonase</fullName>
        <ecNumber evidence="3">3.2.1.15</ecNumber>
    </recommendedName>
</protein>
<dbReference type="OrthoDB" id="187139at2759"/>
<evidence type="ECO:0000256" key="6">
    <source>
        <dbReference type="ARBA" id="ARBA00022729"/>
    </source>
</evidence>
<evidence type="ECO:0000256" key="5">
    <source>
        <dbReference type="ARBA" id="ARBA00022525"/>
    </source>
</evidence>
<keyword evidence="4" id="KW-0134">Cell wall</keyword>
<evidence type="ECO:0000256" key="7">
    <source>
        <dbReference type="ARBA" id="ARBA00022801"/>
    </source>
</evidence>
<name>A0A834WGZ7_9FABA</name>
<feature type="signal peptide" evidence="13">
    <location>
        <begin position="1"/>
        <end position="23"/>
    </location>
</feature>
<dbReference type="GO" id="GO:0004650">
    <property type="term" value="F:polygalacturonase activity"/>
    <property type="evidence" value="ECO:0007669"/>
    <property type="project" value="UniProtKB-EC"/>
</dbReference>
<dbReference type="GO" id="GO:0005975">
    <property type="term" value="P:carbohydrate metabolic process"/>
    <property type="evidence" value="ECO:0007669"/>
    <property type="project" value="InterPro"/>
</dbReference>
<dbReference type="SMART" id="SM00710">
    <property type="entry name" value="PbH1"/>
    <property type="match status" value="4"/>
</dbReference>
<feature type="active site" evidence="11">
    <location>
        <position position="296"/>
    </location>
</feature>
<evidence type="ECO:0000313" key="14">
    <source>
        <dbReference type="EMBL" id="KAF7819021.1"/>
    </source>
</evidence>
<dbReference type="Pfam" id="PF00295">
    <property type="entry name" value="Glyco_hydro_28"/>
    <property type="match status" value="1"/>
</dbReference>